<evidence type="ECO:0000313" key="1">
    <source>
        <dbReference type="EMBL" id="OGZ07215.1"/>
    </source>
</evidence>
<evidence type="ECO:0000313" key="2">
    <source>
        <dbReference type="Proteomes" id="UP000177996"/>
    </source>
</evidence>
<name>A0A1G2D0Q6_9BACT</name>
<dbReference type="Proteomes" id="UP000177996">
    <property type="component" value="Unassembled WGS sequence"/>
</dbReference>
<accession>A0A1G2D0Q6</accession>
<gene>
    <name evidence="1" type="ORF">A3D65_03095</name>
</gene>
<reference evidence="1 2" key="1">
    <citation type="journal article" date="2016" name="Nat. Commun.">
        <title>Thousands of microbial genomes shed light on interconnected biogeochemical processes in an aquifer system.</title>
        <authorList>
            <person name="Anantharaman K."/>
            <person name="Brown C.T."/>
            <person name="Hug L.A."/>
            <person name="Sharon I."/>
            <person name="Castelle C.J."/>
            <person name="Probst A.J."/>
            <person name="Thomas B.C."/>
            <person name="Singh A."/>
            <person name="Wilkins M.J."/>
            <person name="Karaoz U."/>
            <person name="Brodie E.L."/>
            <person name="Williams K.H."/>
            <person name="Hubbard S.S."/>
            <person name="Banfield J.F."/>
        </authorList>
    </citation>
    <scope>NUCLEOTIDE SEQUENCE [LARGE SCALE GENOMIC DNA]</scope>
</reference>
<dbReference type="EMBL" id="MHLL01000065">
    <property type="protein sequence ID" value="OGZ07215.1"/>
    <property type="molecule type" value="Genomic_DNA"/>
</dbReference>
<proteinExistence type="predicted"/>
<comment type="caution">
    <text evidence="1">The sequence shown here is derived from an EMBL/GenBank/DDBJ whole genome shotgun (WGS) entry which is preliminary data.</text>
</comment>
<protein>
    <submittedName>
        <fullName evidence="1">Uncharacterized protein</fullName>
    </submittedName>
</protein>
<organism evidence="1 2">
    <name type="scientific">Candidatus Lloydbacteria bacterium RIFCSPHIGHO2_02_FULL_50_13</name>
    <dbReference type="NCBI Taxonomy" id="1798661"/>
    <lineage>
        <taxon>Bacteria</taxon>
        <taxon>Candidatus Lloydiibacteriota</taxon>
    </lineage>
</organism>
<dbReference type="STRING" id="1798661.A3D65_03095"/>
<sequence>MFLEQLRSRTGEALLSYLTGIPGRKVELSDKSVHGTYVGFSPIAASRGASFEESGLEFTIDEGGITMLERVAHNGKPYDFNVLYSPEWVFHLEGCGMDNALALRQHATSTLASSIFCFATRFSPNSHDVIMLLGEGMLAALGVFVRKERGLKRLEKIYRRVPKEREVVPHTPDQWLSPINMENARDMMASGTLKGKLHIIEMAASNLWTGTDKEIEERIELVASGLKDPLMAVQIASLKTFQLGGRVVAGIDLVVDVLKKHRELAGQTIEEALDSAACLLYETFRLNKERSNLERDFGSSDIAVIHNVSCGRVTPPQAKALGAVAREVPAQRRWTQEHQAKLLDAVALVMKSDSVIGRAREIGERALTDYPLLSLQH</sequence>
<dbReference type="AlphaFoldDB" id="A0A1G2D0Q6"/>